<name>X1UZH4_9ZZZZ</name>
<reference evidence="3" key="1">
    <citation type="journal article" date="2014" name="Front. Microbiol.">
        <title>High frequency of phylogenetically diverse reductive dehalogenase-homologous genes in deep subseafloor sedimentary metagenomes.</title>
        <authorList>
            <person name="Kawai M."/>
            <person name="Futagami T."/>
            <person name="Toyoda A."/>
            <person name="Takaki Y."/>
            <person name="Nishi S."/>
            <person name="Hori S."/>
            <person name="Arai W."/>
            <person name="Tsubouchi T."/>
            <person name="Morono Y."/>
            <person name="Uchiyama I."/>
            <person name="Ito T."/>
            <person name="Fujiyama A."/>
            <person name="Inagaki F."/>
            <person name="Takami H."/>
        </authorList>
    </citation>
    <scope>NUCLEOTIDE SEQUENCE</scope>
    <source>
        <strain evidence="3">Expedition CK06-06</strain>
    </source>
</reference>
<evidence type="ECO:0000256" key="1">
    <source>
        <dbReference type="ARBA" id="ARBA00023186"/>
    </source>
</evidence>
<dbReference type="AlphaFoldDB" id="X1UZH4"/>
<feature type="domain" description="J" evidence="2">
    <location>
        <begin position="6"/>
        <end position="71"/>
    </location>
</feature>
<dbReference type="SMART" id="SM00271">
    <property type="entry name" value="DnaJ"/>
    <property type="match status" value="1"/>
</dbReference>
<sequence>MVEYKDYYKVLGVNKSASQDDIKRAFRKLARQYHPDANPNDPRAESKFKEVGEAYEVLKNPQKRSRYDQLGANWKQYAHAGAGWPGGG</sequence>
<organism evidence="3">
    <name type="scientific">marine sediment metagenome</name>
    <dbReference type="NCBI Taxonomy" id="412755"/>
    <lineage>
        <taxon>unclassified sequences</taxon>
        <taxon>metagenomes</taxon>
        <taxon>ecological metagenomes</taxon>
    </lineage>
</organism>
<evidence type="ECO:0000313" key="3">
    <source>
        <dbReference type="EMBL" id="GAJ22859.1"/>
    </source>
</evidence>
<dbReference type="InterPro" id="IPR051938">
    <property type="entry name" value="Apopto_cytoskel_mod"/>
</dbReference>
<gene>
    <name evidence="3" type="ORF">S12H4_60470</name>
</gene>
<dbReference type="PROSITE" id="PS50076">
    <property type="entry name" value="DNAJ_2"/>
    <property type="match status" value="1"/>
</dbReference>
<dbReference type="PANTHER" id="PTHR44145:SF3">
    <property type="entry name" value="DNAJ HOMOLOG SUBFAMILY A MEMBER 3, MITOCHONDRIAL"/>
    <property type="match status" value="1"/>
</dbReference>
<evidence type="ECO:0000259" key="2">
    <source>
        <dbReference type="PROSITE" id="PS50076"/>
    </source>
</evidence>
<dbReference type="Pfam" id="PF00226">
    <property type="entry name" value="DnaJ"/>
    <property type="match status" value="1"/>
</dbReference>
<dbReference type="InterPro" id="IPR036869">
    <property type="entry name" value="J_dom_sf"/>
</dbReference>
<dbReference type="Gene3D" id="1.10.287.110">
    <property type="entry name" value="DnaJ domain"/>
    <property type="match status" value="1"/>
</dbReference>
<protein>
    <recommendedName>
        <fullName evidence="2">J domain-containing protein</fullName>
    </recommendedName>
</protein>
<dbReference type="PRINTS" id="PR00625">
    <property type="entry name" value="JDOMAIN"/>
</dbReference>
<dbReference type="SUPFAM" id="SSF46565">
    <property type="entry name" value="Chaperone J-domain"/>
    <property type="match status" value="1"/>
</dbReference>
<feature type="non-terminal residue" evidence="3">
    <location>
        <position position="88"/>
    </location>
</feature>
<dbReference type="CDD" id="cd06257">
    <property type="entry name" value="DnaJ"/>
    <property type="match status" value="1"/>
</dbReference>
<dbReference type="PROSITE" id="PS00636">
    <property type="entry name" value="DNAJ_1"/>
    <property type="match status" value="1"/>
</dbReference>
<dbReference type="PANTHER" id="PTHR44145">
    <property type="entry name" value="DNAJ HOMOLOG SUBFAMILY A MEMBER 3, MITOCHONDRIAL"/>
    <property type="match status" value="1"/>
</dbReference>
<dbReference type="EMBL" id="BARW01039810">
    <property type="protein sequence ID" value="GAJ22859.1"/>
    <property type="molecule type" value="Genomic_DNA"/>
</dbReference>
<dbReference type="InterPro" id="IPR018253">
    <property type="entry name" value="DnaJ_domain_CS"/>
</dbReference>
<accession>X1UZH4</accession>
<proteinExistence type="predicted"/>
<dbReference type="InterPro" id="IPR001623">
    <property type="entry name" value="DnaJ_domain"/>
</dbReference>
<keyword evidence="1" id="KW-0143">Chaperone</keyword>
<comment type="caution">
    <text evidence="3">The sequence shown here is derived from an EMBL/GenBank/DDBJ whole genome shotgun (WGS) entry which is preliminary data.</text>
</comment>